<feature type="transmembrane region" description="Helical" evidence="5">
    <location>
        <begin position="363"/>
        <end position="384"/>
    </location>
</feature>
<keyword evidence="2 5" id="KW-0812">Transmembrane</keyword>
<feature type="transmembrane region" description="Helical" evidence="5">
    <location>
        <begin position="478"/>
        <end position="498"/>
    </location>
</feature>
<feature type="transmembrane region" description="Helical" evidence="5">
    <location>
        <begin position="422"/>
        <end position="439"/>
    </location>
</feature>
<dbReference type="STRING" id="568069.A0A1J1IED5"/>
<proteinExistence type="predicted"/>
<dbReference type="Proteomes" id="UP000183832">
    <property type="component" value="Unassembled WGS sequence"/>
</dbReference>
<comment type="subcellular location">
    <subcellularLocation>
        <location evidence="1">Membrane</location>
        <topology evidence="1">Multi-pass membrane protein</topology>
    </subcellularLocation>
</comment>
<feature type="transmembrane region" description="Helical" evidence="5">
    <location>
        <begin position="182"/>
        <end position="204"/>
    </location>
</feature>
<keyword evidence="4 5" id="KW-0472">Membrane</keyword>
<dbReference type="Gene3D" id="1.20.1250.20">
    <property type="entry name" value="MFS general substrate transporter like domains"/>
    <property type="match status" value="1"/>
</dbReference>
<evidence type="ECO:0000313" key="8">
    <source>
        <dbReference type="Proteomes" id="UP000183832"/>
    </source>
</evidence>
<sequence length="552" mass="60702">MAVDHALEELMSALGDFGRYQGFQFFLHILSAVTAGLHILSLVTIAAVPDHRCFIEGIDTNLSTAAWNSTAILSAIPLIDGKLDSCHMFVPGTNKTTTCSKYVYDDLYYKDTRSIEWNMVCGERFKGAFAQTIYMLGVFAGAVVLGGLADKVGRKKIFCWSATLQIVFGVGVAFIPEYFTFLVFRFIYGIFGSAGCYITGFVLTMELIGPSKRTPCGIAFQAAFASGIMLVAGWGAVIKDRQLLQVIYGLHGFLLFAHWWLMDESPRWLWTQGRQAEAVDIVAKGVRINRRGIVLDKEHFLHRSKKPQRVIVDAPKSTTGMTDLFKSPNLRMKTLNVCFCWFANSIAYYGLSLSTGSMGGNPFFNLFIMSLVEFPSYIAVILLLDRLGRRAITSSFMLIGGMACIVAVVMTEKSTEATTTVFTGKLFIAGSFAVIYNYSAELFPTVVRNSAMGLGSMSARLAGAFTPLITLLDSFDPKIPAIVFGIVSILSGFWVLLLPETNGQAMPESIEDGENFGKGDTCFTTCLGRKPIKTDYQLPPEQPMVQLGTFQQ</sequence>
<dbReference type="InterPro" id="IPR020846">
    <property type="entry name" value="MFS_dom"/>
</dbReference>
<evidence type="ECO:0000313" key="7">
    <source>
        <dbReference type="EMBL" id="CRK97916.1"/>
    </source>
</evidence>
<evidence type="ECO:0000256" key="1">
    <source>
        <dbReference type="ARBA" id="ARBA00004141"/>
    </source>
</evidence>
<evidence type="ECO:0000256" key="5">
    <source>
        <dbReference type="SAM" id="Phobius"/>
    </source>
</evidence>
<reference evidence="7 8" key="1">
    <citation type="submission" date="2015-04" db="EMBL/GenBank/DDBJ databases">
        <authorList>
            <person name="Syromyatnikov M.Y."/>
            <person name="Popov V.N."/>
        </authorList>
    </citation>
    <scope>NUCLEOTIDE SEQUENCE [LARGE SCALE GENOMIC DNA]</scope>
</reference>
<evidence type="ECO:0000256" key="4">
    <source>
        <dbReference type="ARBA" id="ARBA00023136"/>
    </source>
</evidence>
<evidence type="ECO:0000256" key="3">
    <source>
        <dbReference type="ARBA" id="ARBA00022989"/>
    </source>
</evidence>
<dbReference type="GO" id="GO:0022857">
    <property type="term" value="F:transmembrane transporter activity"/>
    <property type="evidence" value="ECO:0007669"/>
    <property type="project" value="InterPro"/>
</dbReference>
<feature type="transmembrane region" description="Helical" evidence="5">
    <location>
        <begin position="243"/>
        <end position="261"/>
    </location>
</feature>
<dbReference type="InterPro" id="IPR005829">
    <property type="entry name" value="Sugar_transporter_CS"/>
</dbReference>
<dbReference type="CDD" id="cd17317">
    <property type="entry name" value="MFS_SLC22"/>
    <property type="match status" value="1"/>
</dbReference>
<dbReference type="GO" id="GO:0016020">
    <property type="term" value="C:membrane"/>
    <property type="evidence" value="ECO:0007669"/>
    <property type="project" value="UniProtKB-SubCell"/>
</dbReference>
<keyword evidence="3 5" id="KW-1133">Transmembrane helix</keyword>
<dbReference type="PROSITE" id="PS50850">
    <property type="entry name" value="MFS"/>
    <property type="match status" value="1"/>
</dbReference>
<feature type="transmembrane region" description="Helical" evidence="5">
    <location>
        <begin position="25"/>
        <end position="48"/>
    </location>
</feature>
<gene>
    <name evidence="7" type="ORF">CLUMA_CG011291</name>
</gene>
<dbReference type="PANTHER" id="PTHR24064">
    <property type="entry name" value="SOLUTE CARRIER FAMILY 22 MEMBER"/>
    <property type="match status" value="1"/>
</dbReference>
<feature type="transmembrane region" description="Helical" evidence="5">
    <location>
        <begin position="451"/>
        <end position="472"/>
    </location>
</feature>
<protein>
    <submittedName>
        <fullName evidence="7">CLUMA_CG011291, isoform A</fullName>
    </submittedName>
</protein>
<name>A0A1J1IED5_9DIPT</name>
<dbReference type="AlphaFoldDB" id="A0A1J1IED5"/>
<accession>A0A1J1IED5</accession>
<keyword evidence="8" id="KW-1185">Reference proteome</keyword>
<evidence type="ECO:0000259" key="6">
    <source>
        <dbReference type="PROSITE" id="PS50850"/>
    </source>
</evidence>
<feature type="transmembrane region" description="Helical" evidence="5">
    <location>
        <begin position="216"/>
        <end position="237"/>
    </location>
</feature>
<dbReference type="InterPro" id="IPR005828">
    <property type="entry name" value="MFS_sugar_transport-like"/>
</dbReference>
<dbReference type="InterPro" id="IPR036259">
    <property type="entry name" value="MFS_trans_sf"/>
</dbReference>
<feature type="domain" description="Major facilitator superfamily (MFS) profile" evidence="6">
    <location>
        <begin position="45"/>
        <end position="503"/>
    </location>
</feature>
<organism evidence="7 8">
    <name type="scientific">Clunio marinus</name>
    <dbReference type="NCBI Taxonomy" id="568069"/>
    <lineage>
        <taxon>Eukaryota</taxon>
        <taxon>Metazoa</taxon>
        <taxon>Ecdysozoa</taxon>
        <taxon>Arthropoda</taxon>
        <taxon>Hexapoda</taxon>
        <taxon>Insecta</taxon>
        <taxon>Pterygota</taxon>
        <taxon>Neoptera</taxon>
        <taxon>Endopterygota</taxon>
        <taxon>Diptera</taxon>
        <taxon>Nematocera</taxon>
        <taxon>Chironomoidea</taxon>
        <taxon>Chironomidae</taxon>
        <taxon>Clunio</taxon>
    </lineage>
</organism>
<dbReference type="Pfam" id="PF00083">
    <property type="entry name" value="Sugar_tr"/>
    <property type="match status" value="1"/>
</dbReference>
<dbReference type="PROSITE" id="PS00216">
    <property type="entry name" value="SUGAR_TRANSPORT_1"/>
    <property type="match status" value="2"/>
</dbReference>
<evidence type="ECO:0000256" key="2">
    <source>
        <dbReference type="ARBA" id="ARBA00022692"/>
    </source>
</evidence>
<dbReference type="EMBL" id="CVRI01000047">
    <property type="protein sequence ID" value="CRK97916.1"/>
    <property type="molecule type" value="Genomic_DNA"/>
</dbReference>
<feature type="transmembrane region" description="Helical" evidence="5">
    <location>
        <begin position="334"/>
        <end position="351"/>
    </location>
</feature>
<dbReference type="SUPFAM" id="SSF103473">
    <property type="entry name" value="MFS general substrate transporter"/>
    <property type="match status" value="1"/>
</dbReference>
<feature type="transmembrane region" description="Helical" evidence="5">
    <location>
        <begin position="128"/>
        <end position="148"/>
    </location>
</feature>
<feature type="transmembrane region" description="Helical" evidence="5">
    <location>
        <begin position="157"/>
        <end position="176"/>
    </location>
</feature>
<feature type="transmembrane region" description="Helical" evidence="5">
    <location>
        <begin position="391"/>
        <end position="410"/>
    </location>
</feature>
<dbReference type="OrthoDB" id="5141738at2759"/>